<dbReference type="EMBL" id="ML735216">
    <property type="protein sequence ID" value="KAE8395967.1"/>
    <property type="molecule type" value="Genomic_DNA"/>
</dbReference>
<dbReference type="Proteomes" id="UP000326877">
    <property type="component" value="Unassembled WGS sequence"/>
</dbReference>
<proteinExistence type="predicted"/>
<organism evidence="1">
    <name type="scientific">Petromyces alliaceus</name>
    <name type="common">Aspergillus alliaceus</name>
    <dbReference type="NCBI Taxonomy" id="209559"/>
    <lineage>
        <taxon>Eukaryota</taxon>
        <taxon>Fungi</taxon>
        <taxon>Dikarya</taxon>
        <taxon>Ascomycota</taxon>
        <taxon>Pezizomycotina</taxon>
        <taxon>Eurotiomycetes</taxon>
        <taxon>Eurotiomycetidae</taxon>
        <taxon>Eurotiales</taxon>
        <taxon>Aspergillaceae</taxon>
        <taxon>Aspergillus</taxon>
        <taxon>Aspergillus subgen. Circumdati</taxon>
    </lineage>
</organism>
<accession>A0A5N7CQL6</accession>
<reference evidence="1" key="1">
    <citation type="submission" date="2019-04" db="EMBL/GenBank/DDBJ databases">
        <title>Friends and foes A comparative genomics studyof 23 Aspergillus species from section Flavi.</title>
        <authorList>
            <consortium name="DOE Joint Genome Institute"/>
            <person name="Kjaerbolling I."/>
            <person name="Vesth T."/>
            <person name="Frisvad J.C."/>
            <person name="Nybo J.L."/>
            <person name="Theobald S."/>
            <person name="Kildgaard S."/>
            <person name="Isbrandt T."/>
            <person name="Kuo A."/>
            <person name="Sato A."/>
            <person name="Lyhne E.K."/>
            <person name="Kogle M.E."/>
            <person name="Wiebenga A."/>
            <person name="Kun R.S."/>
            <person name="Lubbers R.J."/>
            <person name="Makela M.R."/>
            <person name="Barry K."/>
            <person name="Chovatia M."/>
            <person name="Clum A."/>
            <person name="Daum C."/>
            <person name="Haridas S."/>
            <person name="He G."/>
            <person name="LaButti K."/>
            <person name="Lipzen A."/>
            <person name="Mondo S."/>
            <person name="Riley R."/>
            <person name="Salamov A."/>
            <person name="Simmons B.A."/>
            <person name="Magnuson J.K."/>
            <person name="Henrissat B."/>
            <person name="Mortensen U.H."/>
            <person name="Larsen T.O."/>
            <person name="Devries R.P."/>
            <person name="Grigoriev I.V."/>
            <person name="Machida M."/>
            <person name="Baker S.E."/>
            <person name="Andersen M.R."/>
        </authorList>
    </citation>
    <scope>NUCLEOTIDE SEQUENCE [LARGE SCALE GENOMIC DNA]</scope>
    <source>
        <strain evidence="1">IBT 14317</strain>
    </source>
</reference>
<evidence type="ECO:0000313" key="1">
    <source>
        <dbReference type="EMBL" id="KAE8395967.1"/>
    </source>
</evidence>
<name>A0A5N7CQL6_PETAA</name>
<dbReference type="OrthoDB" id="4505281at2759"/>
<gene>
    <name evidence="1" type="ORF">BDV23DRAFT_178035</name>
</gene>
<protein>
    <submittedName>
        <fullName evidence="1">Uncharacterized protein</fullName>
    </submittedName>
</protein>
<dbReference type="AlphaFoldDB" id="A0A5N7CQL6"/>
<sequence length="414" mass="46649">MGNHLVLVLQGSSSELRFISLWAFRAKFVLQAMWHIESPSEVSIPPPDIYNECWNEPSEIRTGVLRQLKAICEEILGRDKFPPTFWAFCQVADVTRLEEMINDLDSADSPRIGRLLLEPTIKDCDSIIDQWLQNISVLKSSNSGTSHSERSDRATRNCKKRDNYKCILTGTPDPAAAHIYPNCLLIASTRQPRTVGRFWDIMNVFWDEGRVQRWKADIFGNESNLQKPQHGCFNMLSLDKYAYIFYWQKGLSDAVAEVDLMTDPLSSRRLYGAKGNSLADLTGIYKDNGEPVFKTIASGDVFTLITNNPETMPLPSQPSLEMRWYLQRIAGLSGAAEAEGNSGDNDDDAGTTALRNAAIQRTRSIYNWLGTFTYDDEGFTVQQSPIQVRQVMITLVILPRPKTVPQLPLSCSKL</sequence>